<dbReference type="PROSITE" id="PS50026">
    <property type="entry name" value="EGF_3"/>
    <property type="match status" value="5"/>
</dbReference>
<dbReference type="InterPro" id="IPR052235">
    <property type="entry name" value="Nephronectin_domain"/>
</dbReference>
<dbReference type="GO" id="GO:0016706">
    <property type="term" value="F:2-oxoglutarate-dependent dioxygenase activity"/>
    <property type="evidence" value="ECO:0007669"/>
    <property type="project" value="InterPro"/>
</dbReference>
<keyword evidence="1 6" id="KW-0245">EGF-like domain</keyword>
<comment type="caution">
    <text evidence="8">The sequence shown here is derived from an EMBL/GenBank/DDBJ whole genome shotgun (WGS) entry which is preliminary data.</text>
</comment>
<evidence type="ECO:0000259" key="7">
    <source>
        <dbReference type="PROSITE" id="PS50026"/>
    </source>
</evidence>
<dbReference type="GO" id="GO:0008168">
    <property type="term" value="F:methyltransferase activity"/>
    <property type="evidence" value="ECO:0007669"/>
    <property type="project" value="InterPro"/>
</dbReference>
<comment type="caution">
    <text evidence="6">Lacks conserved residue(s) required for the propagation of feature annotation.</text>
</comment>
<dbReference type="InterPro" id="IPR000152">
    <property type="entry name" value="EGF-type_Asp/Asn_hydroxyl_site"/>
</dbReference>
<dbReference type="PROSITE" id="PS00022">
    <property type="entry name" value="EGF_1"/>
    <property type="match status" value="1"/>
</dbReference>
<keyword evidence="4 6" id="KW-1015">Disulfide bond</keyword>
<dbReference type="InterPro" id="IPR015095">
    <property type="entry name" value="AlkB_hom8_N"/>
</dbReference>
<dbReference type="Proteomes" id="UP000225706">
    <property type="component" value="Unassembled WGS sequence"/>
</dbReference>
<keyword evidence="5" id="KW-0325">Glycoprotein</keyword>
<evidence type="ECO:0000256" key="6">
    <source>
        <dbReference type="PROSITE-ProRule" id="PRU00076"/>
    </source>
</evidence>
<dbReference type="InterPro" id="IPR013032">
    <property type="entry name" value="EGF-like_CS"/>
</dbReference>
<evidence type="ECO:0000256" key="1">
    <source>
        <dbReference type="ARBA" id="ARBA00022536"/>
    </source>
</evidence>
<dbReference type="CDD" id="cd00054">
    <property type="entry name" value="EGF_CA"/>
    <property type="match status" value="5"/>
</dbReference>
<dbReference type="Pfam" id="PF12661">
    <property type="entry name" value="hEGF"/>
    <property type="match status" value="1"/>
</dbReference>
<dbReference type="InterPro" id="IPR018097">
    <property type="entry name" value="EGF_Ca-bd_CS"/>
</dbReference>
<dbReference type="Pfam" id="PF12947">
    <property type="entry name" value="EGF_3"/>
    <property type="match status" value="4"/>
</dbReference>
<keyword evidence="9" id="KW-1185">Reference proteome</keyword>
<dbReference type="PROSITE" id="PS01186">
    <property type="entry name" value="EGF_2"/>
    <property type="match status" value="5"/>
</dbReference>
<feature type="domain" description="EGF-like" evidence="7">
    <location>
        <begin position="216"/>
        <end position="256"/>
    </location>
</feature>
<keyword evidence="2" id="KW-0732">Signal</keyword>
<feature type="domain" description="EGF-like" evidence="7">
    <location>
        <begin position="94"/>
        <end position="132"/>
    </location>
</feature>
<dbReference type="AlphaFoldDB" id="A0A2B4R9V4"/>
<dbReference type="InterPro" id="IPR024731">
    <property type="entry name" value="NELL2-like_EGF"/>
</dbReference>
<feature type="domain" description="EGF-like" evidence="7">
    <location>
        <begin position="175"/>
        <end position="215"/>
    </location>
</feature>
<dbReference type="FunFam" id="2.10.25.10:FF:000038">
    <property type="entry name" value="Fibrillin 2"/>
    <property type="match status" value="4"/>
</dbReference>
<dbReference type="PANTHER" id="PTHR24050">
    <property type="entry name" value="PA14 DOMAIN-CONTAINING PROTEIN"/>
    <property type="match status" value="1"/>
</dbReference>
<dbReference type="PROSITE" id="PS00010">
    <property type="entry name" value="ASX_HYDROXYL"/>
    <property type="match status" value="4"/>
</dbReference>
<evidence type="ECO:0000313" key="9">
    <source>
        <dbReference type="Proteomes" id="UP000225706"/>
    </source>
</evidence>
<protein>
    <submittedName>
        <fullName evidence="8">Fibrillin-1</fullName>
    </submittedName>
</protein>
<dbReference type="STRING" id="50429.A0A2B4R9V4"/>
<evidence type="ECO:0000313" key="8">
    <source>
        <dbReference type="EMBL" id="PFX13280.1"/>
    </source>
</evidence>
<dbReference type="PANTHER" id="PTHR24050:SF28">
    <property type="entry name" value="UROMODULIN-LIKE"/>
    <property type="match status" value="1"/>
</dbReference>
<dbReference type="InterPro" id="IPR001881">
    <property type="entry name" value="EGF-like_Ca-bd_dom"/>
</dbReference>
<evidence type="ECO:0000256" key="5">
    <source>
        <dbReference type="ARBA" id="ARBA00023180"/>
    </source>
</evidence>
<proteinExistence type="predicted"/>
<feature type="disulfide bond" evidence="6">
    <location>
        <begin position="103"/>
        <end position="120"/>
    </location>
</feature>
<feature type="domain" description="EGF-like" evidence="7">
    <location>
        <begin position="134"/>
        <end position="174"/>
    </location>
</feature>
<dbReference type="SUPFAM" id="SSF57196">
    <property type="entry name" value="EGF/Laminin"/>
    <property type="match status" value="2"/>
</dbReference>
<dbReference type="OrthoDB" id="5987559at2759"/>
<dbReference type="SMART" id="SM00179">
    <property type="entry name" value="EGF_CA"/>
    <property type="match status" value="5"/>
</dbReference>
<name>A0A2B4R9V4_STYPI</name>
<dbReference type="InterPro" id="IPR000742">
    <property type="entry name" value="EGF"/>
</dbReference>
<organism evidence="8 9">
    <name type="scientific">Stylophora pistillata</name>
    <name type="common">Smooth cauliflower coral</name>
    <dbReference type="NCBI Taxonomy" id="50429"/>
    <lineage>
        <taxon>Eukaryota</taxon>
        <taxon>Metazoa</taxon>
        <taxon>Cnidaria</taxon>
        <taxon>Anthozoa</taxon>
        <taxon>Hexacorallia</taxon>
        <taxon>Scleractinia</taxon>
        <taxon>Astrocoeniina</taxon>
        <taxon>Pocilloporidae</taxon>
        <taxon>Stylophora</taxon>
    </lineage>
</organism>
<sequence>METLRIELAQKNRKIPSLQNHLYKLMEKYDNEMKSLRSEVERGRNWCTMEDRCKSINMGPAGEKDKVLCQLSDSDHLQHPNDLKPMAGLMYRGTENKCCFNMCYKNATCLVGFTDKGYKCVCPPGYTGDHCEKDVNECSTKTHNCDVNAECNNTEGSFNCSCKVGFNGDGRICTDVDECNNNTHNCDVNAKCNNTEGSFNCSCKVGFNGDGKKCADVDECTTNTHNCDVNAECNNTEGSFNCSCKVGFNGDGKKCTDLDECNNNTHNCDVNAKCNNTEGSFNCSCKVGFNGDGKKCTAPDGDVFNKMYVCMSYDIPRPILCWIMDFLTNRKQRIKLSRDCFSEWEAVPAGVPQGTKLGPWLFLIMINNLSVADTIIWKYVDDTTLVESVLKNESSYMQLRVNELVRQSEVDGFQFNESKCKELRISFSRSGSLFDHITINDKQIEVVSSARLLGVIVSNNLRWNAHVESIWKKAAKRLYFLKQLKRAKVPSDDMLLFYTICIRPVLEYACPVFHHSLPQYLSKEMERLQKRALRMIQPDLSYAEALVAPDIASLYERREIFCDALFDQIVRDENHKLHDLLPPRNEPTYRTRSQIYFKLPICKTTRFKNTFIMANSFNY</sequence>
<dbReference type="PROSITE" id="PS01187">
    <property type="entry name" value="EGF_CA"/>
    <property type="match status" value="2"/>
</dbReference>
<gene>
    <name evidence="8" type="primary">FBN1</name>
    <name evidence="8" type="ORF">AWC38_SpisGene22649</name>
</gene>
<accession>A0A2B4R9V4</accession>
<evidence type="ECO:0000256" key="2">
    <source>
        <dbReference type="ARBA" id="ARBA00022729"/>
    </source>
</evidence>
<dbReference type="SUPFAM" id="SSF57184">
    <property type="entry name" value="Growth factor receptor domain"/>
    <property type="match status" value="1"/>
</dbReference>
<dbReference type="SMART" id="SM00181">
    <property type="entry name" value="EGF"/>
    <property type="match status" value="5"/>
</dbReference>
<dbReference type="InterPro" id="IPR009030">
    <property type="entry name" value="Growth_fac_rcpt_cys_sf"/>
</dbReference>
<feature type="disulfide bond" evidence="6">
    <location>
        <begin position="122"/>
        <end position="131"/>
    </location>
</feature>
<dbReference type="GO" id="GO:0005509">
    <property type="term" value="F:calcium ion binding"/>
    <property type="evidence" value="ECO:0007669"/>
    <property type="project" value="InterPro"/>
</dbReference>
<keyword evidence="3" id="KW-0677">Repeat</keyword>
<evidence type="ECO:0000256" key="3">
    <source>
        <dbReference type="ARBA" id="ARBA00022737"/>
    </source>
</evidence>
<evidence type="ECO:0000256" key="4">
    <source>
        <dbReference type="ARBA" id="ARBA00023157"/>
    </source>
</evidence>
<dbReference type="Gene3D" id="2.10.25.10">
    <property type="entry name" value="Laminin"/>
    <property type="match status" value="5"/>
</dbReference>
<reference evidence="9" key="1">
    <citation type="journal article" date="2017" name="bioRxiv">
        <title>Comparative analysis of the genomes of Stylophora pistillata and Acropora digitifera provides evidence for extensive differences between species of corals.</title>
        <authorList>
            <person name="Voolstra C.R."/>
            <person name="Li Y."/>
            <person name="Liew Y.J."/>
            <person name="Baumgarten S."/>
            <person name="Zoccola D."/>
            <person name="Flot J.-F."/>
            <person name="Tambutte S."/>
            <person name="Allemand D."/>
            <person name="Aranda M."/>
        </authorList>
    </citation>
    <scope>NUCLEOTIDE SEQUENCE [LARGE SCALE GENOMIC DNA]</scope>
</reference>
<dbReference type="Pfam" id="PF09004">
    <property type="entry name" value="ALKBH8_N"/>
    <property type="match status" value="1"/>
</dbReference>
<dbReference type="EMBL" id="LSMT01001019">
    <property type="protein sequence ID" value="PFX13280.1"/>
    <property type="molecule type" value="Genomic_DNA"/>
</dbReference>
<feature type="domain" description="EGF-like" evidence="7">
    <location>
        <begin position="257"/>
        <end position="297"/>
    </location>
</feature>